<dbReference type="AlphaFoldDB" id="A0A0G4PAT8"/>
<feature type="compositionally biased region" description="Basic and acidic residues" evidence="1">
    <location>
        <begin position="278"/>
        <end position="289"/>
    </location>
</feature>
<organism evidence="2 3">
    <name type="scientific">Penicillium camemberti (strain FM 013)</name>
    <dbReference type="NCBI Taxonomy" id="1429867"/>
    <lineage>
        <taxon>Eukaryota</taxon>
        <taxon>Fungi</taxon>
        <taxon>Dikarya</taxon>
        <taxon>Ascomycota</taxon>
        <taxon>Pezizomycotina</taxon>
        <taxon>Eurotiomycetes</taxon>
        <taxon>Eurotiomycetidae</taxon>
        <taxon>Eurotiales</taxon>
        <taxon>Aspergillaceae</taxon>
        <taxon>Penicillium</taxon>
    </lineage>
</organism>
<proteinExistence type="predicted"/>
<protein>
    <submittedName>
        <fullName evidence="2">Str. FM013</fullName>
    </submittedName>
</protein>
<sequence length="307" mass="34684">MTGFVTSSDKWPAICETRSLLALFYRPTTRQYFSQRLIAKAFGLFQRGEDNASVRFHATLDRLREGRHTRADFELPATRVIANNPADIAAFADSLRILPRRTQVELYNHDQPRDLRQAVLTLTADHTGKGAKGASIEEAGNLYSSVQLSIGSRVILLENLWTERGLINGSFGTVEDIVWASGTRDSRCEPPLRYRASNVQHQAKPQSHPCIPSYASTAMLGDGQDLSDLLAWAHRTFSLDWVDNDSADGFHDWPYSMETCRVVAERMMELCKSFDPSEQAHRKEHELTRNKAHVKQTTPSCRRPKLP</sequence>
<evidence type="ECO:0000313" key="3">
    <source>
        <dbReference type="Proteomes" id="UP000053732"/>
    </source>
</evidence>
<reference evidence="2 3" key="1">
    <citation type="journal article" date="2014" name="Nat. Commun.">
        <title>Multiple recent horizontal transfers of a large genomic region in cheese making fungi.</title>
        <authorList>
            <person name="Cheeseman K."/>
            <person name="Ropars J."/>
            <person name="Renault P."/>
            <person name="Dupont J."/>
            <person name="Gouzy J."/>
            <person name="Branca A."/>
            <person name="Abraham A.L."/>
            <person name="Ceppi M."/>
            <person name="Conseiller E."/>
            <person name="Debuchy R."/>
            <person name="Malagnac F."/>
            <person name="Goarin A."/>
            <person name="Silar P."/>
            <person name="Lacoste S."/>
            <person name="Sallet E."/>
            <person name="Bensimon A."/>
            <person name="Giraud T."/>
            <person name="Brygoo Y."/>
        </authorList>
    </citation>
    <scope>NUCLEOTIDE SEQUENCE [LARGE SCALE GENOMIC DNA]</scope>
    <source>
        <strain evidence="3">FM 013</strain>
    </source>
</reference>
<name>A0A0G4PAT8_PENC3</name>
<dbReference type="EMBL" id="HG793142">
    <property type="protein sequence ID" value="CRL23410.1"/>
    <property type="molecule type" value="Genomic_DNA"/>
</dbReference>
<feature type="region of interest" description="Disordered" evidence="1">
    <location>
        <begin position="276"/>
        <end position="307"/>
    </location>
</feature>
<accession>A0A0G4PAT8</accession>
<dbReference type="Proteomes" id="UP000053732">
    <property type="component" value="Unassembled WGS sequence"/>
</dbReference>
<gene>
    <name evidence="2" type="ORF">PCAMFM013_S009g000350</name>
</gene>
<keyword evidence="3" id="KW-1185">Reference proteome</keyword>
<evidence type="ECO:0000313" key="2">
    <source>
        <dbReference type="EMBL" id="CRL23410.1"/>
    </source>
</evidence>
<dbReference type="STRING" id="1429867.A0A0G4PAT8"/>
<evidence type="ECO:0000256" key="1">
    <source>
        <dbReference type="SAM" id="MobiDB-lite"/>
    </source>
</evidence>